<gene>
    <name evidence="3" type="ORF">HKK74_13515</name>
</gene>
<dbReference type="RefSeq" id="WP_187243520.1">
    <property type="nucleotide sequence ID" value="NZ_BAAAOK010000009.1"/>
</dbReference>
<evidence type="ECO:0000256" key="1">
    <source>
        <dbReference type="PROSITE-ProRule" id="PRU01251"/>
    </source>
</evidence>
<dbReference type="InterPro" id="IPR004176">
    <property type="entry name" value="Clp_R_N"/>
</dbReference>
<dbReference type="PROSITE" id="PS51903">
    <property type="entry name" value="CLP_R"/>
    <property type="match status" value="1"/>
</dbReference>
<dbReference type="Gene3D" id="1.10.1780.10">
    <property type="entry name" value="Clp, N-terminal domain"/>
    <property type="match status" value="2"/>
</dbReference>
<feature type="domain" description="Clp R" evidence="2">
    <location>
        <begin position="2"/>
        <end position="183"/>
    </location>
</feature>
<comment type="caution">
    <text evidence="3">The sequence shown here is derived from an EMBL/GenBank/DDBJ whole genome shotgun (WGS) entry which is preliminary data.</text>
</comment>
<dbReference type="Proteomes" id="UP000805614">
    <property type="component" value="Unassembled WGS sequence"/>
</dbReference>
<keyword evidence="4" id="KW-1185">Reference proteome</keyword>
<dbReference type="Pfam" id="PF02861">
    <property type="entry name" value="Clp_N"/>
    <property type="match status" value="2"/>
</dbReference>
<organism evidence="3 4">
    <name type="scientific">Actinomadura alba</name>
    <dbReference type="NCBI Taxonomy" id="406431"/>
    <lineage>
        <taxon>Bacteria</taxon>
        <taxon>Bacillati</taxon>
        <taxon>Actinomycetota</taxon>
        <taxon>Actinomycetes</taxon>
        <taxon>Streptosporangiales</taxon>
        <taxon>Thermomonosporaceae</taxon>
        <taxon>Actinomadura</taxon>
    </lineage>
</organism>
<evidence type="ECO:0000313" key="3">
    <source>
        <dbReference type="EMBL" id="MBC6466515.1"/>
    </source>
</evidence>
<evidence type="ECO:0000259" key="2">
    <source>
        <dbReference type="PROSITE" id="PS51903"/>
    </source>
</evidence>
<reference evidence="3 4" key="1">
    <citation type="submission" date="2020-06" db="EMBL/GenBank/DDBJ databases">
        <title>Actinomadura xiongansis sp. nov., isolated from soil of Baiyangdian.</title>
        <authorList>
            <person name="Zhang X."/>
        </authorList>
    </citation>
    <scope>NUCLEOTIDE SEQUENCE [LARGE SCALE GENOMIC DNA]</scope>
    <source>
        <strain evidence="3 4">HBUM206468</strain>
    </source>
</reference>
<protein>
    <recommendedName>
        <fullName evidence="2">Clp R domain-containing protein</fullName>
    </recommendedName>
</protein>
<proteinExistence type="predicted"/>
<name>A0ABR7LP52_9ACTN</name>
<keyword evidence="1" id="KW-0677">Repeat</keyword>
<accession>A0ABR7LP52</accession>
<sequence length="185" mass="19950">MFERFHKDARQVVVAAQQGARDLGHDRIGTVHLLLGLIEDEGGTAGGALREHGLRAGDLRERVRRVSWADHASGAIDGNALASIGIDLDEVRRTVEATFGEGALERGRAKKGHIPFTPQAKKCLELSLRSAIALKHKEISSGHMLLGLLRATGEDNLALQVLRDAEVDLDALRDTTTALLRAEAA</sequence>
<evidence type="ECO:0000313" key="4">
    <source>
        <dbReference type="Proteomes" id="UP000805614"/>
    </source>
</evidence>
<dbReference type="EMBL" id="JABVEC010000008">
    <property type="protein sequence ID" value="MBC6466515.1"/>
    <property type="molecule type" value="Genomic_DNA"/>
</dbReference>
<dbReference type="SUPFAM" id="SSF81923">
    <property type="entry name" value="Double Clp-N motif"/>
    <property type="match status" value="2"/>
</dbReference>
<dbReference type="InterPro" id="IPR036628">
    <property type="entry name" value="Clp_N_dom_sf"/>
</dbReference>